<accession>A0ABY8MGY2</accession>
<dbReference type="RefSeq" id="WP_326927461.1">
    <property type="nucleotide sequence ID" value="NZ_CP123443.1"/>
</dbReference>
<evidence type="ECO:0000313" key="1">
    <source>
        <dbReference type="EMBL" id="WGK69272.1"/>
    </source>
</evidence>
<protein>
    <submittedName>
        <fullName evidence="1">Uncharacterized protein</fullName>
    </submittedName>
</protein>
<evidence type="ECO:0000313" key="3">
    <source>
        <dbReference type="Proteomes" id="UP001228690"/>
    </source>
</evidence>
<name>A0ABY8MGY2_9SPIO</name>
<dbReference type="EMBL" id="CP123443">
    <property type="protein sequence ID" value="WGK69272.1"/>
    <property type="molecule type" value="Genomic_DNA"/>
</dbReference>
<organism evidence="1 3">
    <name type="scientific">Candidatus Haliotispira prima</name>
    <dbReference type="NCBI Taxonomy" id="3034016"/>
    <lineage>
        <taxon>Bacteria</taxon>
        <taxon>Pseudomonadati</taxon>
        <taxon>Spirochaetota</taxon>
        <taxon>Spirochaetia</taxon>
        <taxon>Spirochaetales</taxon>
        <taxon>Spirochaetaceae</taxon>
        <taxon>Candidatus Haliotispira</taxon>
    </lineage>
</organism>
<proteinExistence type="predicted"/>
<dbReference type="Proteomes" id="UP001228690">
    <property type="component" value="Chromosome"/>
</dbReference>
<evidence type="ECO:0000313" key="2">
    <source>
        <dbReference type="EMBL" id="WGK69281.1"/>
    </source>
</evidence>
<gene>
    <name evidence="2" type="ORF">P0082_00040</name>
    <name evidence="1" type="ORF">P0082_12480</name>
</gene>
<dbReference type="EMBL" id="CP123443">
    <property type="protein sequence ID" value="WGK69281.1"/>
    <property type="molecule type" value="Genomic_DNA"/>
</dbReference>
<reference evidence="1 3" key="1">
    <citation type="submission" date="2023-04" db="EMBL/GenBank/DDBJ databases">
        <title>Spirochaete genome identified in red abalone sample constitutes a novel genus.</title>
        <authorList>
            <person name="Sharma S.P."/>
            <person name="Purcell C.M."/>
            <person name="Hyde J.R."/>
            <person name="Severin A.J."/>
        </authorList>
    </citation>
    <scope>NUCLEOTIDE SEQUENCE [LARGE SCALE GENOMIC DNA]</scope>
    <source>
        <strain evidence="1 3">SP-2023</strain>
    </source>
</reference>
<keyword evidence="3" id="KW-1185">Reference proteome</keyword>
<sequence>MVSSVQFEVTSIPAITDVGAVIRLAGEAIPTKAEALASKGYVRLSIEANSTRKFSISQHYGSNFEDGGFTLADVLTPNTKYKLYLYMPTAIDLGQTIIKGGAIKGDTVEISFTTTSLPPAGDPIWSEKLAAKEYVGSLNEYHFMENQTGVFVAYFWFSSIPAAIDIATKEGNTNRGVGGHVGRIVTPSAEFYYDGGIITGYDSTVSQYTYSIASDKVASSILRGHVKIALTSAEASFTEYNTVVNRY</sequence>